<feature type="compositionally biased region" description="Basic and acidic residues" evidence="1">
    <location>
        <begin position="456"/>
        <end position="471"/>
    </location>
</feature>
<feature type="compositionally biased region" description="Basic residues" evidence="1">
    <location>
        <begin position="785"/>
        <end position="795"/>
    </location>
</feature>
<feature type="compositionally biased region" description="Basic and acidic residues" evidence="1">
    <location>
        <begin position="154"/>
        <end position="165"/>
    </location>
</feature>
<feature type="region of interest" description="Disordered" evidence="1">
    <location>
        <begin position="443"/>
        <end position="801"/>
    </location>
</feature>
<feature type="compositionally biased region" description="Polar residues" evidence="1">
    <location>
        <begin position="559"/>
        <end position="569"/>
    </location>
</feature>
<dbReference type="InParanoid" id="A0A2K1R0D5"/>
<feature type="compositionally biased region" description="Polar residues" evidence="1">
    <location>
        <begin position="655"/>
        <end position="676"/>
    </location>
</feature>
<dbReference type="OrthoDB" id="5386574at2759"/>
<keyword evidence="3" id="KW-1185">Reference proteome</keyword>
<dbReference type="STRING" id="2082308.A0A2K1R0D5"/>
<dbReference type="AlphaFoldDB" id="A0A2K1R0D5"/>
<feature type="compositionally biased region" description="Basic and acidic residues" evidence="1">
    <location>
        <begin position="606"/>
        <end position="619"/>
    </location>
</feature>
<feature type="compositionally biased region" description="Polar residues" evidence="1">
    <location>
        <begin position="975"/>
        <end position="997"/>
    </location>
</feature>
<feature type="compositionally biased region" description="Basic and acidic residues" evidence="1">
    <location>
        <begin position="908"/>
        <end position="936"/>
    </location>
</feature>
<dbReference type="Pfam" id="PF11489">
    <property type="entry name" value="Aim21"/>
    <property type="match status" value="1"/>
</dbReference>
<proteinExistence type="predicted"/>
<name>A0A2K1R0D5_9PEZI</name>
<sequence length="1030" mass="112434">MSTAAPSIPPRPSRAGQTSLKQDMPQIPPRPHRRSDRSQSPNREAYTRSPLNERPPSAQNMYEHHRAPSSSDLPIRPPSVQLPSIGHEGDEYANLELHRTASSNDSTEHTRAIAADLPMHQPKASVPQSTAKSRIQTVTRTDSDQAALALSKTKSHEDPHAEKHSLRAKASFNRSQPNLHQSRPGSIHEPEVDHGIPEIGLQVPMYPNAGDVQAPSPAQSSSPHPTGIGFFNDGSRHHHRRRSSRQDYGPPGSYGMHGHGHEPRDKFERDWYQRHPEELAKEKSHLYDPGHPRSEWALSSEDLNKLVHKRSSVGMGASPNVVSTPDEQIGYLASEKYASRQTSPRPSPLAPSGKRPSSGTQQHAESPLRKTSFPFNEGGDHGAVESDDEGETTIRVHPPERRPSNLGRSGYDRSTDDLGARGVYEAEDRGYDVPILASDEVAKYGGGEYMQPAVDPEERAYLSGYDSDHHYSGTRRLSNQQQHSRPTSSHGEPLSRLLSQDRPHDGSGVGTPLEEIQEYEPLFPDDDDNIEKKPINKNVRPDLARHHFPSQDIWEDNPESLQYTATVSTPDIPRETRDQEPEPAPSSVFEHPDVEAQRKNGPIASDRAHFLPKETEKYANPHFKPGVLQDIPTRPGMQQRFPSQDIWEDNPDSLRLTTTVTHPQDQEFTSPTSPADNNDKPSIPARPAKKPETSPTDKRAPVIPDRPKPSVPARPLPRSSMATSSAESKAKPAVPSRPAGKFSSIKASFMNDLNSRLQLGPTVPKKEEPKEEAKEPAPLEDARKGRARGPPRRKAATSGLATEVLPDVKMTVIKPRLVFAIDAEGALEVNGGESEALGADMDVSGEQKREMEIEQARVQGVQGLEEEGLTSAQERSAVPAAAVGAEGDLPDPGVSEGTLQSQGTITEGLKDALKDNEFRREEGGGIGPVKEEKSAKESLAGLLAKGKAKEDKSDSQGENAELGVGSEEKMPPGTGDSQAKNPTADQNTQTGETQMRIQSPEGVEEKVTAFVGGKVPQEGNVVVKDGEEVV</sequence>
<reference evidence="2 3" key="1">
    <citation type="submission" date="2017-06" db="EMBL/GenBank/DDBJ databases">
        <title>Draft genome sequence of a variant of Elsinoe murrayae.</title>
        <authorList>
            <person name="Cheng Q."/>
        </authorList>
    </citation>
    <scope>NUCLEOTIDE SEQUENCE [LARGE SCALE GENOMIC DNA]</scope>
    <source>
        <strain evidence="2 3">CQ-2017a</strain>
    </source>
</reference>
<feature type="compositionally biased region" description="Basic and acidic residues" evidence="1">
    <location>
        <begin position="186"/>
        <end position="196"/>
    </location>
</feature>
<feature type="region of interest" description="Disordered" evidence="1">
    <location>
        <begin position="1"/>
        <end position="276"/>
    </location>
</feature>
<feature type="compositionally biased region" description="Basic and acidic residues" evidence="1">
    <location>
        <begin position="530"/>
        <end position="545"/>
    </location>
</feature>
<comment type="caution">
    <text evidence="2">The sequence shown here is derived from an EMBL/GenBank/DDBJ whole genome shotgun (WGS) entry which is preliminary data.</text>
</comment>
<feature type="compositionally biased region" description="Basic and acidic residues" evidence="1">
    <location>
        <begin position="410"/>
        <end position="427"/>
    </location>
</feature>
<feature type="compositionally biased region" description="Basic and acidic residues" evidence="1">
    <location>
        <begin position="259"/>
        <end position="276"/>
    </location>
</feature>
<feature type="compositionally biased region" description="Polar residues" evidence="1">
    <location>
        <begin position="475"/>
        <end position="490"/>
    </location>
</feature>
<dbReference type="Proteomes" id="UP000243797">
    <property type="component" value="Unassembled WGS sequence"/>
</dbReference>
<feature type="compositionally biased region" description="Basic and acidic residues" evidence="1">
    <location>
        <begin position="689"/>
        <end position="708"/>
    </location>
</feature>
<feature type="region of interest" description="Disordered" evidence="1">
    <location>
        <begin position="310"/>
        <end position="427"/>
    </location>
</feature>
<organism evidence="2 3">
    <name type="scientific">Sphaceloma murrayae</name>
    <dbReference type="NCBI Taxonomy" id="2082308"/>
    <lineage>
        <taxon>Eukaryota</taxon>
        <taxon>Fungi</taxon>
        <taxon>Dikarya</taxon>
        <taxon>Ascomycota</taxon>
        <taxon>Pezizomycotina</taxon>
        <taxon>Dothideomycetes</taxon>
        <taxon>Dothideomycetidae</taxon>
        <taxon>Myriangiales</taxon>
        <taxon>Elsinoaceae</taxon>
        <taxon>Sphaceloma</taxon>
    </lineage>
</organism>
<feature type="compositionally biased region" description="Polar residues" evidence="1">
    <location>
        <begin position="172"/>
        <end position="184"/>
    </location>
</feature>
<gene>
    <name evidence="2" type="ORF">CAC42_2689</name>
</gene>
<evidence type="ECO:0000313" key="2">
    <source>
        <dbReference type="EMBL" id="PNS20758.1"/>
    </source>
</evidence>
<feature type="compositionally biased region" description="Polar residues" evidence="1">
    <location>
        <begin position="355"/>
        <end position="364"/>
    </location>
</feature>
<feature type="compositionally biased region" description="Acidic residues" evidence="1">
    <location>
        <begin position="515"/>
        <end position="529"/>
    </location>
</feature>
<protein>
    <submittedName>
        <fullName evidence="2">Uncharacterized protein</fullName>
    </submittedName>
</protein>
<evidence type="ECO:0000256" key="1">
    <source>
        <dbReference type="SAM" id="MobiDB-lite"/>
    </source>
</evidence>
<dbReference type="EMBL" id="NKHZ01000017">
    <property type="protein sequence ID" value="PNS20758.1"/>
    <property type="molecule type" value="Genomic_DNA"/>
</dbReference>
<feature type="compositionally biased region" description="Basic and acidic residues" evidence="1">
    <location>
        <begin position="392"/>
        <end position="403"/>
    </location>
</feature>
<feature type="compositionally biased region" description="Low complexity" evidence="1">
    <location>
        <begin position="213"/>
        <end position="225"/>
    </location>
</feature>
<feature type="region of interest" description="Disordered" evidence="1">
    <location>
        <begin position="866"/>
        <end position="1030"/>
    </location>
</feature>
<accession>A0A2K1R0D5</accession>
<dbReference type="InterPro" id="IPR021582">
    <property type="entry name" value="Aim21"/>
</dbReference>
<feature type="compositionally biased region" description="Polar residues" evidence="1">
    <location>
        <begin position="126"/>
        <end position="140"/>
    </location>
</feature>
<evidence type="ECO:0000313" key="3">
    <source>
        <dbReference type="Proteomes" id="UP000243797"/>
    </source>
</evidence>
<feature type="compositionally biased region" description="Basic and acidic residues" evidence="1">
    <location>
        <begin position="764"/>
        <end position="784"/>
    </location>
</feature>